<evidence type="ECO:0000313" key="1">
    <source>
        <dbReference type="EMBL" id="CAJ1392537.1"/>
    </source>
</evidence>
<evidence type="ECO:0000313" key="2">
    <source>
        <dbReference type="Proteomes" id="UP001178507"/>
    </source>
</evidence>
<dbReference type="Proteomes" id="UP001178507">
    <property type="component" value="Unassembled WGS sequence"/>
</dbReference>
<protein>
    <submittedName>
        <fullName evidence="1">Uncharacterized protein</fullName>
    </submittedName>
</protein>
<comment type="caution">
    <text evidence="1">The sequence shown here is derived from an EMBL/GenBank/DDBJ whole genome shotgun (WGS) entry which is preliminary data.</text>
</comment>
<proteinExistence type="predicted"/>
<organism evidence="1 2">
    <name type="scientific">Effrenium voratum</name>
    <dbReference type="NCBI Taxonomy" id="2562239"/>
    <lineage>
        <taxon>Eukaryota</taxon>
        <taxon>Sar</taxon>
        <taxon>Alveolata</taxon>
        <taxon>Dinophyceae</taxon>
        <taxon>Suessiales</taxon>
        <taxon>Symbiodiniaceae</taxon>
        <taxon>Effrenium</taxon>
    </lineage>
</organism>
<keyword evidence="2" id="KW-1185">Reference proteome</keyword>
<dbReference type="EMBL" id="CAUJNA010002347">
    <property type="protein sequence ID" value="CAJ1392537.1"/>
    <property type="molecule type" value="Genomic_DNA"/>
</dbReference>
<accession>A0AA36ITE6</accession>
<dbReference type="AlphaFoldDB" id="A0AA36ITE6"/>
<sequence>MEPQVKIGAIYVKNTFLHFAPENETPAVGRSASCPPGMAKEFNTYNTYNTSCCGGPWTQSTLATAPNELIDDDADSADEVATCYSDLSDHHPFPVDAISANRQSFPATEVSDGKCAGQSCDVRGSRENQREALSLSFQKKVNKELSNTAQKGGSRILEVVERHLAVMNCLNLATAFHRLARHTENPQEVTSSSTFLRMIDLAHDFARQELESRNQTMPEKCCTIIAWSCANLDAFPGPLFSLLAQLVVCNVQSCESYELTNMLWAFAKLYKLRPELAPQVQWETQQLVNAVAWIFQHRGVQDLKTQVLSSALVSVATLPGRSRSSSWLFSACGQELAERWDEVTVQSRPQISFAFKLMRGHNLQLVRNVERALAEKRPEMVSFMTEAMRGKRRNRR</sequence>
<reference evidence="1" key="1">
    <citation type="submission" date="2023-08" db="EMBL/GenBank/DDBJ databases">
        <authorList>
            <person name="Chen Y."/>
            <person name="Shah S."/>
            <person name="Dougan E. K."/>
            <person name="Thang M."/>
            <person name="Chan C."/>
        </authorList>
    </citation>
    <scope>NUCLEOTIDE SEQUENCE</scope>
</reference>
<gene>
    <name evidence="1" type="ORF">EVOR1521_LOCUS17606</name>
</gene>
<name>A0AA36ITE6_9DINO</name>